<dbReference type="RefSeq" id="WP_261294290.1">
    <property type="nucleotide sequence ID" value="NZ_JANQBK010000005.1"/>
</dbReference>
<protein>
    <submittedName>
        <fullName evidence="3">Uncharacterized protein</fullName>
    </submittedName>
</protein>
<evidence type="ECO:0000256" key="1">
    <source>
        <dbReference type="SAM" id="MobiDB-lite"/>
    </source>
</evidence>
<feature type="chain" id="PRO_5046712802" evidence="2">
    <location>
        <begin position="24"/>
        <end position="415"/>
    </location>
</feature>
<gene>
    <name evidence="3" type="ORF">ACFONA_12195</name>
</gene>
<reference evidence="4" key="1">
    <citation type="journal article" date="2019" name="Int. J. Syst. Evol. Microbiol.">
        <title>The Global Catalogue of Microorganisms (GCM) 10K type strain sequencing project: providing services to taxonomists for standard genome sequencing and annotation.</title>
        <authorList>
            <consortium name="The Broad Institute Genomics Platform"/>
            <consortium name="The Broad Institute Genome Sequencing Center for Infectious Disease"/>
            <person name="Wu L."/>
            <person name="Ma J."/>
        </authorList>
    </citation>
    <scope>NUCLEOTIDE SEQUENCE [LARGE SCALE GENOMIC DNA]</scope>
    <source>
        <strain evidence="4">KCTC 42739</strain>
    </source>
</reference>
<evidence type="ECO:0000313" key="3">
    <source>
        <dbReference type="EMBL" id="MFC3580927.1"/>
    </source>
</evidence>
<organism evidence="3 4">
    <name type="scientific">Sphingomonas hylomeconis</name>
    <dbReference type="NCBI Taxonomy" id="1395958"/>
    <lineage>
        <taxon>Bacteria</taxon>
        <taxon>Pseudomonadati</taxon>
        <taxon>Pseudomonadota</taxon>
        <taxon>Alphaproteobacteria</taxon>
        <taxon>Sphingomonadales</taxon>
        <taxon>Sphingomonadaceae</taxon>
        <taxon>Sphingomonas</taxon>
    </lineage>
</organism>
<accession>A0ABV7SXB0</accession>
<sequence length="415" mass="43611">MHGRSRQVMVLGGVSAAAALVFAANGQRAGRTPADYWMTAETTSGIGGMISGRSTRDMMSAMLGRGGGGARFAHTLRLQLGSQQRPSSEPAAEHLPPGALAVGPSLPLVSPRRDQASERPEPGSPGHYERPRGRILIFWGCGEHARSGQPAIIDFATLTAGKAAPLFRGVSLHQATAPSPARFASYGEWPNARLARDVPPTGSLVGEHVVRGNYSPELRFTIGPAQDFLGPVRLGASATAASGATSGAASGASPITWQPIGTAQGWFVSTIGGSASGDMVMWNSSEVQTADLSADFIAGADAARLVQQRVLLPRSADRCTVPAEVIAAAPQAMLSITAYGSEANWSYPPRPPRAPAGWQPDWTAKLRTKSTYRGMLGMAMPEMDVEGAAAGDRDRPAAKKRKRSIFDKLDNLVPR</sequence>
<evidence type="ECO:0000313" key="4">
    <source>
        <dbReference type="Proteomes" id="UP001595713"/>
    </source>
</evidence>
<name>A0ABV7SXB0_9SPHN</name>
<proteinExistence type="predicted"/>
<dbReference type="Proteomes" id="UP001595713">
    <property type="component" value="Unassembled WGS sequence"/>
</dbReference>
<feature type="region of interest" description="Disordered" evidence="1">
    <location>
        <begin position="387"/>
        <end position="415"/>
    </location>
</feature>
<feature type="compositionally biased region" description="Basic and acidic residues" evidence="1">
    <location>
        <begin position="404"/>
        <end position="415"/>
    </location>
</feature>
<feature type="region of interest" description="Disordered" evidence="1">
    <location>
        <begin position="81"/>
        <end position="129"/>
    </location>
</feature>
<keyword evidence="4" id="KW-1185">Reference proteome</keyword>
<dbReference type="EMBL" id="JBHRXP010000007">
    <property type="protein sequence ID" value="MFC3580927.1"/>
    <property type="molecule type" value="Genomic_DNA"/>
</dbReference>
<evidence type="ECO:0000256" key="2">
    <source>
        <dbReference type="SAM" id="SignalP"/>
    </source>
</evidence>
<feature type="signal peptide" evidence="2">
    <location>
        <begin position="1"/>
        <end position="23"/>
    </location>
</feature>
<comment type="caution">
    <text evidence="3">The sequence shown here is derived from an EMBL/GenBank/DDBJ whole genome shotgun (WGS) entry which is preliminary data.</text>
</comment>
<feature type="compositionally biased region" description="Basic and acidic residues" evidence="1">
    <location>
        <begin position="111"/>
        <end position="129"/>
    </location>
</feature>
<keyword evidence="2" id="KW-0732">Signal</keyword>